<dbReference type="AlphaFoldDB" id="A0ABD3CDY1"/>
<evidence type="ECO:0000313" key="1">
    <source>
        <dbReference type="EMBL" id="KAL3627526.1"/>
    </source>
</evidence>
<name>A0ABD3CDY1_9LAMI</name>
<gene>
    <name evidence="1" type="ORF">CASFOL_028889</name>
</gene>
<proteinExistence type="predicted"/>
<dbReference type="Proteomes" id="UP001632038">
    <property type="component" value="Unassembled WGS sequence"/>
</dbReference>
<accession>A0ABD3CDY1</accession>
<comment type="caution">
    <text evidence="1">The sequence shown here is derived from an EMBL/GenBank/DDBJ whole genome shotgun (WGS) entry which is preliminary data.</text>
</comment>
<sequence>MLDFRRGCSAVSGEGMVVGKVNKPRANQSTSFSSVGRRF</sequence>
<reference evidence="2" key="1">
    <citation type="journal article" date="2024" name="IScience">
        <title>Strigolactones Initiate the Formation of Haustorium-like Structures in Castilleja.</title>
        <authorList>
            <person name="Buerger M."/>
            <person name="Peterson D."/>
            <person name="Chory J."/>
        </authorList>
    </citation>
    <scope>NUCLEOTIDE SEQUENCE [LARGE SCALE GENOMIC DNA]</scope>
</reference>
<evidence type="ECO:0000313" key="2">
    <source>
        <dbReference type="Proteomes" id="UP001632038"/>
    </source>
</evidence>
<protein>
    <submittedName>
        <fullName evidence="1">Uncharacterized protein</fullName>
    </submittedName>
</protein>
<dbReference type="EMBL" id="JAVIJP010000039">
    <property type="protein sequence ID" value="KAL3627526.1"/>
    <property type="molecule type" value="Genomic_DNA"/>
</dbReference>
<organism evidence="1 2">
    <name type="scientific">Castilleja foliolosa</name>
    <dbReference type="NCBI Taxonomy" id="1961234"/>
    <lineage>
        <taxon>Eukaryota</taxon>
        <taxon>Viridiplantae</taxon>
        <taxon>Streptophyta</taxon>
        <taxon>Embryophyta</taxon>
        <taxon>Tracheophyta</taxon>
        <taxon>Spermatophyta</taxon>
        <taxon>Magnoliopsida</taxon>
        <taxon>eudicotyledons</taxon>
        <taxon>Gunneridae</taxon>
        <taxon>Pentapetalae</taxon>
        <taxon>asterids</taxon>
        <taxon>lamiids</taxon>
        <taxon>Lamiales</taxon>
        <taxon>Orobanchaceae</taxon>
        <taxon>Pedicularideae</taxon>
        <taxon>Castillejinae</taxon>
        <taxon>Castilleja</taxon>
    </lineage>
</organism>
<keyword evidence="2" id="KW-1185">Reference proteome</keyword>